<evidence type="ECO:0000313" key="1">
    <source>
        <dbReference type="EMBL" id="KAA0063427.1"/>
    </source>
</evidence>
<gene>
    <name evidence="2" type="ORF">E5676_scaffold828G00650</name>
    <name evidence="1" type="ORF">E6C27_scaffold508G00680</name>
</gene>
<evidence type="ECO:0000313" key="2">
    <source>
        <dbReference type="EMBL" id="TYK11688.1"/>
    </source>
</evidence>
<dbReference type="AlphaFoldDB" id="A0A5D3CKI0"/>
<proteinExistence type="predicted"/>
<accession>A0A5D3CKI0</accession>
<organism evidence="2 4">
    <name type="scientific">Cucumis melo var. makuwa</name>
    <name type="common">Oriental melon</name>
    <dbReference type="NCBI Taxonomy" id="1194695"/>
    <lineage>
        <taxon>Eukaryota</taxon>
        <taxon>Viridiplantae</taxon>
        <taxon>Streptophyta</taxon>
        <taxon>Embryophyta</taxon>
        <taxon>Tracheophyta</taxon>
        <taxon>Spermatophyta</taxon>
        <taxon>Magnoliopsida</taxon>
        <taxon>eudicotyledons</taxon>
        <taxon>Gunneridae</taxon>
        <taxon>Pentapetalae</taxon>
        <taxon>rosids</taxon>
        <taxon>fabids</taxon>
        <taxon>Cucurbitales</taxon>
        <taxon>Cucurbitaceae</taxon>
        <taxon>Benincaseae</taxon>
        <taxon>Cucumis</taxon>
    </lineage>
</organism>
<protein>
    <submittedName>
        <fullName evidence="2">Uncharacterized protein</fullName>
    </submittedName>
</protein>
<name>A0A5D3CKI0_CUCMM</name>
<comment type="caution">
    <text evidence="2">The sequence shown here is derived from an EMBL/GenBank/DDBJ whole genome shotgun (WGS) entry which is preliminary data.</text>
</comment>
<sequence length="117" mass="13832">MWRSWSLSSRMSHIPEKTEEKLLCHTVNEEFGDSRDDDCNINAFTIRITDENTDDESECSEESKNDELTIEKLKALWKEDCKARAIQKERIQDLIRRKGMFDVYNILSKVKNERSSE</sequence>
<reference evidence="3 4" key="1">
    <citation type="submission" date="2019-08" db="EMBL/GenBank/DDBJ databases">
        <title>Draft genome sequences of two oriental melons (Cucumis melo L. var makuwa).</title>
        <authorList>
            <person name="Kwon S.-Y."/>
        </authorList>
    </citation>
    <scope>NUCLEOTIDE SEQUENCE [LARGE SCALE GENOMIC DNA]</scope>
    <source>
        <strain evidence="4">cv. Chang Bougi</strain>
        <strain evidence="3">cv. SW 3</strain>
        <tissue evidence="2">Leaf</tissue>
    </source>
</reference>
<dbReference type="EMBL" id="SSTE01002676">
    <property type="protein sequence ID" value="KAA0063427.1"/>
    <property type="molecule type" value="Genomic_DNA"/>
</dbReference>
<dbReference type="Proteomes" id="UP000321393">
    <property type="component" value="Unassembled WGS sequence"/>
</dbReference>
<dbReference type="Proteomes" id="UP000321947">
    <property type="component" value="Unassembled WGS sequence"/>
</dbReference>
<evidence type="ECO:0000313" key="3">
    <source>
        <dbReference type="Proteomes" id="UP000321393"/>
    </source>
</evidence>
<dbReference type="EMBL" id="SSTD01010532">
    <property type="protein sequence ID" value="TYK11688.1"/>
    <property type="molecule type" value="Genomic_DNA"/>
</dbReference>
<evidence type="ECO:0000313" key="4">
    <source>
        <dbReference type="Proteomes" id="UP000321947"/>
    </source>
</evidence>